<name>B4VMZ0_9CYAN</name>
<evidence type="ECO:0000313" key="1">
    <source>
        <dbReference type="EMBL" id="EDX76723.1"/>
    </source>
</evidence>
<keyword evidence="2" id="KW-1185">Reference proteome</keyword>
<reference evidence="1 2" key="1">
    <citation type="submission" date="2008-07" db="EMBL/GenBank/DDBJ databases">
        <authorList>
            <person name="Tandeau de Marsac N."/>
            <person name="Ferriera S."/>
            <person name="Johnson J."/>
            <person name="Kravitz S."/>
            <person name="Beeson K."/>
            <person name="Sutton G."/>
            <person name="Rogers Y.-H."/>
            <person name="Friedman R."/>
            <person name="Frazier M."/>
            <person name="Venter J.C."/>
        </authorList>
    </citation>
    <scope>NUCLEOTIDE SEQUENCE [LARGE SCALE GENOMIC DNA]</scope>
    <source>
        <strain evidence="1 2">PCC 7420</strain>
    </source>
</reference>
<dbReference type="EMBL" id="DS989845">
    <property type="protein sequence ID" value="EDX76723.1"/>
    <property type="molecule type" value="Genomic_DNA"/>
</dbReference>
<organism evidence="1 2">
    <name type="scientific">Coleofasciculus chthonoplastes PCC 7420</name>
    <dbReference type="NCBI Taxonomy" id="118168"/>
    <lineage>
        <taxon>Bacteria</taxon>
        <taxon>Bacillati</taxon>
        <taxon>Cyanobacteriota</taxon>
        <taxon>Cyanophyceae</taxon>
        <taxon>Coleofasciculales</taxon>
        <taxon>Coleofasciculaceae</taxon>
        <taxon>Coleofasciculus</taxon>
    </lineage>
</organism>
<dbReference type="AlphaFoldDB" id="B4VMZ0"/>
<dbReference type="HOGENOM" id="CLU_3232184_0_0_3"/>
<accession>B4VMZ0</accession>
<evidence type="ECO:0000313" key="2">
    <source>
        <dbReference type="Proteomes" id="UP000003835"/>
    </source>
</evidence>
<gene>
    <name evidence="1" type="ORF">MC7420_1726</name>
</gene>
<protein>
    <submittedName>
        <fullName evidence="1">Uncharacterized protein</fullName>
    </submittedName>
</protein>
<proteinExistence type="predicted"/>
<dbReference type="Proteomes" id="UP000003835">
    <property type="component" value="Unassembled WGS sequence"/>
</dbReference>
<sequence>MVVDKVQSLSKIPDFLEKSGICLCNAFQNKAAFLPLFPGIGAI</sequence>